<accession>A0A397UNW3</accession>
<sequence>MYIKKPGIIYDIIPILCEKKEFPPHTPLIIYKEVQPNMIRKMDPNLTFQQAEIKNGDIICFQKTLITEKSREFIAARRICDIPAFYKSLSTGIVVQFKPKYKDREPNVEFELVLSKRSTYNYVVKHVAAHLYTDPLKLRFTTIDPIFGTHKVVIKKMTTQSLSAMIETTNRHLVKILYYEIL</sequence>
<dbReference type="GO" id="GO:0008233">
    <property type="term" value="F:peptidase activity"/>
    <property type="evidence" value="ECO:0007669"/>
    <property type="project" value="UniProtKB-KW"/>
</dbReference>
<dbReference type="GO" id="GO:0006508">
    <property type="term" value="P:proteolysis"/>
    <property type="evidence" value="ECO:0007669"/>
    <property type="project" value="UniProtKB-KW"/>
</dbReference>
<feature type="domain" description="Ubiquitin carboxyl-terminal hydrolase 7 ICP0-binding" evidence="2">
    <location>
        <begin position="2"/>
        <end position="166"/>
    </location>
</feature>
<reference evidence="3 4" key="1">
    <citation type="submission" date="2018-06" db="EMBL/GenBank/DDBJ databases">
        <title>Comparative genomics reveals the genomic features of Rhizophagus irregularis, R. cerebriforme, R. diaphanum and Gigaspora rosea, and their symbiotic lifestyle signature.</title>
        <authorList>
            <person name="Morin E."/>
            <person name="San Clemente H."/>
            <person name="Chen E.C.H."/>
            <person name="De La Providencia I."/>
            <person name="Hainaut M."/>
            <person name="Kuo A."/>
            <person name="Kohler A."/>
            <person name="Murat C."/>
            <person name="Tang N."/>
            <person name="Roy S."/>
            <person name="Loubradou J."/>
            <person name="Henrissat B."/>
            <person name="Grigoriev I.V."/>
            <person name="Corradi N."/>
            <person name="Roux C."/>
            <person name="Martin F.M."/>
        </authorList>
    </citation>
    <scope>NUCLEOTIDE SEQUENCE [LARGE SCALE GENOMIC DNA]</scope>
    <source>
        <strain evidence="3 4">DAOM 194757</strain>
    </source>
</reference>
<dbReference type="STRING" id="44941.A0A397UNW3"/>
<dbReference type="InterPro" id="IPR024729">
    <property type="entry name" value="USP7_ICP0-binding_dom"/>
</dbReference>
<evidence type="ECO:0000256" key="1">
    <source>
        <dbReference type="ARBA" id="ARBA00022786"/>
    </source>
</evidence>
<keyword evidence="1" id="KW-0833">Ubl conjugation pathway</keyword>
<evidence type="ECO:0000259" key="2">
    <source>
        <dbReference type="Pfam" id="PF12436"/>
    </source>
</evidence>
<comment type="caution">
    <text evidence="3">The sequence shown here is derived from an EMBL/GenBank/DDBJ whole genome shotgun (WGS) entry which is preliminary data.</text>
</comment>
<evidence type="ECO:0000313" key="3">
    <source>
        <dbReference type="EMBL" id="RIB10409.1"/>
    </source>
</evidence>
<name>A0A397UNW3_9GLOM</name>
<dbReference type="Pfam" id="PF12436">
    <property type="entry name" value="USP7_ICP0_bdg"/>
    <property type="match status" value="1"/>
</dbReference>
<keyword evidence="3" id="KW-0645">Protease</keyword>
<keyword evidence="4" id="KW-1185">Reference proteome</keyword>
<organism evidence="3 4">
    <name type="scientific">Gigaspora rosea</name>
    <dbReference type="NCBI Taxonomy" id="44941"/>
    <lineage>
        <taxon>Eukaryota</taxon>
        <taxon>Fungi</taxon>
        <taxon>Fungi incertae sedis</taxon>
        <taxon>Mucoromycota</taxon>
        <taxon>Glomeromycotina</taxon>
        <taxon>Glomeromycetes</taxon>
        <taxon>Diversisporales</taxon>
        <taxon>Gigasporaceae</taxon>
        <taxon>Gigaspora</taxon>
    </lineage>
</organism>
<gene>
    <name evidence="3" type="ORF">C2G38_2106164</name>
</gene>
<evidence type="ECO:0000313" key="4">
    <source>
        <dbReference type="Proteomes" id="UP000266673"/>
    </source>
</evidence>
<dbReference type="OrthoDB" id="289038at2759"/>
<dbReference type="EMBL" id="QKWP01001254">
    <property type="protein sequence ID" value="RIB10409.1"/>
    <property type="molecule type" value="Genomic_DNA"/>
</dbReference>
<dbReference type="Proteomes" id="UP000266673">
    <property type="component" value="Unassembled WGS sequence"/>
</dbReference>
<dbReference type="Gene3D" id="3.10.20.90">
    <property type="entry name" value="Phosphatidylinositol 3-kinase Catalytic Subunit, Chain A, domain 1"/>
    <property type="match status" value="2"/>
</dbReference>
<keyword evidence="3" id="KW-0378">Hydrolase</keyword>
<protein>
    <submittedName>
        <fullName evidence="3">ICP0-binding domain of ubiquitin-specific protease 7</fullName>
    </submittedName>
</protein>
<proteinExistence type="predicted"/>
<dbReference type="AlphaFoldDB" id="A0A397UNW3"/>